<dbReference type="GO" id="GO:0016757">
    <property type="term" value="F:glycosyltransferase activity"/>
    <property type="evidence" value="ECO:0007669"/>
    <property type="project" value="UniProtKB-KW"/>
</dbReference>
<evidence type="ECO:0000259" key="4">
    <source>
        <dbReference type="Pfam" id="PF13439"/>
    </source>
</evidence>
<dbReference type="Gene3D" id="3.40.50.2000">
    <property type="entry name" value="Glycogen Phosphorylase B"/>
    <property type="match status" value="2"/>
</dbReference>
<dbReference type="InterPro" id="IPR001296">
    <property type="entry name" value="Glyco_trans_1"/>
</dbReference>
<evidence type="ECO:0000259" key="3">
    <source>
        <dbReference type="Pfam" id="PF00534"/>
    </source>
</evidence>
<keyword evidence="2 5" id="KW-0808">Transferase</keyword>
<evidence type="ECO:0000313" key="6">
    <source>
        <dbReference type="Proteomes" id="UP000321805"/>
    </source>
</evidence>
<organism evidence="5 6">
    <name type="scientific">Baekduia soli</name>
    <dbReference type="NCBI Taxonomy" id="496014"/>
    <lineage>
        <taxon>Bacteria</taxon>
        <taxon>Bacillati</taxon>
        <taxon>Actinomycetota</taxon>
        <taxon>Thermoleophilia</taxon>
        <taxon>Solirubrobacterales</taxon>
        <taxon>Baekduiaceae</taxon>
        <taxon>Baekduia</taxon>
    </lineage>
</organism>
<dbReference type="InterPro" id="IPR028098">
    <property type="entry name" value="Glyco_trans_4-like_N"/>
</dbReference>
<reference evidence="5 6" key="1">
    <citation type="journal article" date="2018" name="J. Microbiol.">
        <title>Baekduia soli gen. nov., sp. nov., a novel bacterium isolated from the soil of Baekdu Mountain and proposal of a novel family name, Baekduiaceae fam. nov.</title>
        <authorList>
            <person name="An D.S."/>
            <person name="Siddiqi M.Z."/>
            <person name="Kim K.H."/>
            <person name="Yu H.S."/>
            <person name="Im W.T."/>
        </authorList>
    </citation>
    <scope>NUCLEOTIDE SEQUENCE [LARGE SCALE GENOMIC DNA]</scope>
    <source>
        <strain evidence="5 6">BR7-21</strain>
    </source>
</reference>
<sequence length="395" mass="42385">MPRILVVRGHQATPWDLHQWEALPPRFDVAWLRTAANGWDTSSITLRAVDVGSRRDRLPGGLPGDVGALLVGDRYTTGAEEAYTHADVVHAEELSYWFSADAARRKARHGYKLVQTVWETLPHGRTYRRPGTARFRDEVLAATDLFLASTERARIALLLEGVPEARIELCPPGIDVQRFAAAAEQAAGQAPPAEHVLVSPGRLVWEKGHHDALRALALLHRGIVTRPDGTVVSPRLRIVGSGPEEGRLRAAAQELGVAQAVSFGAVPYPEMPAVFASASCLLLGSQSSATGARHPFGTPRAFWEEQFGFVFVEAMAAGLDIVATTNGAIPEVLDGHGTLVAAGDHVGMARALAAGPLSRAPGTRVPAPPELLRRYAIDTHAERLAQAYDRVLGAG</sequence>
<dbReference type="CDD" id="cd03801">
    <property type="entry name" value="GT4_PimA-like"/>
    <property type="match status" value="1"/>
</dbReference>
<feature type="domain" description="Glycosyl transferase family 1" evidence="3">
    <location>
        <begin position="188"/>
        <end position="351"/>
    </location>
</feature>
<evidence type="ECO:0000256" key="1">
    <source>
        <dbReference type="ARBA" id="ARBA00022676"/>
    </source>
</evidence>
<dbReference type="Pfam" id="PF13439">
    <property type="entry name" value="Glyco_transf_4"/>
    <property type="match status" value="1"/>
</dbReference>
<keyword evidence="1" id="KW-0328">Glycosyltransferase</keyword>
<dbReference type="Pfam" id="PF00534">
    <property type="entry name" value="Glycos_transf_1"/>
    <property type="match status" value="1"/>
</dbReference>
<evidence type="ECO:0000313" key="5">
    <source>
        <dbReference type="EMBL" id="QEC46259.1"/>
    </source>
</evidence>
<evidence type="ECO:0000256" key="2">
    <source>
        <dbReference type="ARBA" id="ARBA00022679"/>
    </source>
</evidence>
<accession>A0A5B8TZV4</accession>
<proteinExistence type="predicted"/>
<gene>
    <name evidence="5" type="ORF">FSW04_00825</name>
</gene>
<dbReference type="SUPFAM" id="SSF53756">
    <property type="entry name" value="UDP-Glycosyltransferase/glycogen phosphorylase"/>
    <property type="match status" value="1"/>
</dbReference>
<dbReference type="AlphaFoldDB" id="A0A5B8TZV4"/>
<keyword evidence="6" id="KW-1185">Reference proteome</keyword>
<name>A0A5B8TZV4_9ACTN</name>
<dbReference type="KEGG" id="bsol:FSW04_00825"/>
<dbReference type="EMBL" id="CP042430">
    <property type="protein sequence ID" value="QEC46259.1"/>
    <property type="molecule type" value="Genomic_DNA"/>
</dbReference>
<dbReference type="PANTHER" id="PTHR12526:SF635">
    <property type="entry name" value="GLYCOSYL TRANSFERASE GROUP 1"/>
    <property type="match status" value="1"/>
</dbReference>
<dbReference type="RefSeq" id="WP_146915268.1">
    <property type="nucleotide sequence ID" value="NZ_CP042430.1"/>
</dbReference>
<dbReference type="OrthoDB" id="9809227at2"/>
<dbReference type="Proteomes" id="UP000321805">
    <property type="component" value="Chromosome"/>
</dbReference>
<feature type="domain" description="Glycosyltransferase subfamily 4-like N-terminal" evidence="4">
    <location>
        <begin position="83"/>
        <end position="178"/>
    </location>
</feature>
<protein>
    <submittedName>
        <fullName evidence="5">Glycosyltransferase family 4 protein</fullName>
    </submittedName>
</protein>
<dbReference type="PANTHER" id="PTHR12526">
    <property type="entry name" value="GLYCOSYLTRANSFERASE"/>
    <property type="match status" value="1"/>
</dbReference>